<dbReference type="InParanoid" id="A0D3I7"/>
<feature type="compositionally biased region" description="Polar residues" evidence="1">
    <location>
        <begin position="36"/>
        <end position="47"/>
    </location>
</feature>
<evidence type="ECO:0000313" key="3">
    <source>
        <dbReference type="Proteomes" id="UP000000600"/>
    </source>
</evidence>
<keyword evidence="3" id="KW-1185">Reference proteome</keyword>
<dbReference type="OrthoDB" id="316719at2759"/>
<dbReference type="Proteomes" id="UP000000600">
    <property type="component" value="Unassembled WGS sequence"/>
</dbReference>
<dbReference type="AlphaFoldDB" id="A0D3I7"/>
<reference evidence="2 3" key="1">
    <citation type="journal article" date="2006" name="Nature">
        <title>Global trends of whole-genome duplications revealed by the ciliate Paramecium tetraurelia.</title>
        <authorList>
            <consortium name="Genoscope"/>
            <person name="Aury J.-M."/>
            <person name="Jaillon O."/>
            <person name="Duret L."/>
            <person name="Noel B."/>
            <person name="Jubin C."/>
            <person name="Porcel B.M."/>
            <person name="Segurens B."/>
            <person name="Daubin V."/>
            <person name="Anthouard V."/>
            <person name="Aiach N."/>
            <person name="Arnaiz O."/>
            <person name="Billaut A."/>
            <person name="Beisson J."/>
            <person name="Blanc I."/>
            <person name="Bouhouche K."/>
            <person name="Camara F."/>
            <person name="Duharcourt S."/>
            <person name="Guigo R."/>
            <person name="Gogendeau D."/>
            <person name="Katinka M."/>
            <person name="Keller A.-M."/>
            <person name="Kissmehl R."/>
            <person name="Klotz C."/>
            <person name="Koll F."/>
            <person name="Le Moue A."/>
            <person name="Lepere C."/>
            <person name="Malinsky S."/>
            <person name="Nowacki M."/>
            <person name="Nowak J.K."/>
            <person name="Plattner H."/>
            <person name="Poulain J."/>
            <person name="Ruiz F."/>
            <person name="Serrano V."/>
            <person name="Zagulski M."/>
            <person name="Dessen P."/>
            <person name="Betermier M."/>
            <person name="Weissenbach J."/>
            <person name="Scarpelli C."/>
            <person name="Schachter V."/>
            <person name="Sperling L."/>
            <person name="Meyer E."/>
            <person name="Cohen J."/>
            <person name="Wincker P."/>
        </authorList>
    </citation>
    <scope>NUCLEOTIDE SEQUENCE [LARGE SCALE GENOMIC DNA]</scope>
    <source>
        <strain evidence="2 3">Stock d4-2</strain>
    </source>
</reference>
<gene>
    <name evidence="2" type="ORF">GSPATT00013092001</name>
</gene>
<sequence length="96" mass="11145">MQQQTSPFFQCQEYVAELSKPISLIEFAKENMQNQLSKEQLSNSHNLLSDHKHKKSLQDDKNSQSIQFKLGQRLAQQTLQSTSQMQWQQVGYKESG</sequence>
<dbReference type="HOGENOM" id="CLU_2364175_0_0_1"/>
<dbReference type="EMBL" id="CT868274">
    <property type="protein sequence ID" value="CAK77604.1"/>
    <property type="molecule type" value="Genomic_DNA"/>
</dbReference>
<dbReference type="GeneID" id="5030786"/>
<dbReference type="RefSeq" id="XP_001445001.1">
    <property type="nucleotide sequence ID" value="XM_001444964.1"/>
</dbReference>
<accession>A0D3I7</accession>
<protein>
    <submittedName>
        <fullName evidence="2">Uncharacterized protein</fullName>
    </submittedName>
</protein>
<feature type="region of interest" description="Disordered" evidence="1">
    <location>
        <begin position="36"/>
        <end position="63"/>
    </location>
</feature>
<name>A0D3I7_PARTE</name>
<evidence type="ECO:0000313" key="2">
    <source>
        <dbReference type="EMBL" id="CAK77604.1"/>
    </source>
</evidence>
<organism evidence="2 3">
    <name type="scientific">Paramecium tetraurelia</name>
    <dbReference type="NCBI Taxonomy" id="5888"/>
    <lineage>
        <taxon>Eukaryota</taxon>
        <taxon>Sar</taxon>
        <taxon>Alveolata</taxon>
        <taxon>Ciliophora</taxon>
        <taxon>Intramacronucleata</taxon>
        <taxon>Oligohymenophorea</taxon>
        <taxon>Peniculida</taxon>
        <taxon>Parameciidae</taxon>
        <taxon>Paramecium</taxon>
    </lineage>
</organism>
<dbReference type="KEGG" id="ptm:GSPATT00013092001"/>
<proteinExistence type="predicted"/>
<evidence type="ECO:0000256" key="1">
    <source>
        <dbReference type="SAM" id="MobiDB-lite"/>
    </source>
</evidence>